<protein>
    <recommendedName>
        <fullName evidence="2">N-acetyltransferase domain-containing protein</fullName>
    </recommendedName>
</protein>
<sequence length="161" mass="17371">MPPALTIRTYRDSDHDHVIALNAYGLAAAGVPIDVDAYAGDLDDIAATYLADRATMLVGDLDGQVIAMGALRPLSGTICEITRMRVDPTVQGRGYGKLILAALEAQAIEFRYHDAVLLTGPDQHPAIDLYKAAGYTVIATENHGDVPGVRMRKRVLPQRMT</sequence>
<keyword evidence="1" id="KW-0808">Transferase</keyword>
<comment type="caution">
    <text evidence="3">The sequence shown here is derived from an EMBL/GenBank/DDBJ whole genome shotgun (WGS) entry which is preliminary data.</text>
</comment>
<evidence type="ECO:0000259" key="2">
    <source>
        <dbReference type="PROSITE" id="PS51186"/>
    </source>
</evidence>
<dbReference type="RefSeq" id="WP_212994977.1">
    <property type="nucleotide sequence ID" value="NZ_BAABEA010000004.1"/>
</dbReference>
<dbReference type="SUPFAM" id="SSF55729">
    <property type="entry name" value="Acyl-CoA N-acyltransferases (Nat)"/>
    <property type="match status" value="1"/>
</dbReference>
<name>A0A919SYH3_9ACTN</name>
<dbReference type="PANTHER" id="PTHR13947">
    <property type="entry name" value="GNAT FAMILY N-ACETYLTRANSFERASE"/>
    <property type="match status" value="1"/>
</dbReference>
<accession>A0A919SYH3</accession>
<dbReference type="Gene3D" id="3.40.630.30">
    <property type="match status" value="1"/>
</dbReference>
<dbReference type="InterPro" id="IPR000182">
    <property type="entry name" value="GNAT_dom"/>
</dbReference>
<dbReference type="PROSITE" id="PS51186">
    <property type="entry name" value="GNAT"/>
    <property type="match status" value="1"/>
</dbReference>
<feature type="domain" description="N-acetyltransferase" evidence="2">
    <location>
        <begin position="5"/>
        <end position="156"/>
    </location>
</feature>
<dbReference type="AlphaFoldDB" id="A0A919SYH3"/>
<evidence type="ECO:0000313" key="4">
    <source>
        <dbReference type="Proteomes" id="UP000681340"/>
    </source>
</evidence>
<dbReference type="EMBL" id="BOQL01000110">
    <property type="protein sequence ID" value="GIM80797.1"/>
    <property type="molecule type" value="Genomic_DNA"/>
</dbReference>
<dbReference type="InterPro" id="IPR050769">
    <property type="entry name" value="NAT_camello-type"/>
</dbReference>
<keyword evidence="4" id="KW-1185">Reference proteome</keyword>
<dbReference type="GO" id="GO:0008080">
    <property type="term" value="F:N-acetyltransferase activity"/>
    <property type="evidence" value="ECO:0007669"/>
    <property type="project" value="InterPro"/>
</dbReference>
<dbReference type="CDD" id="cd04301">
    <property type="entry name" value="NAT_SF"/>
    <property type="match status" value="1"/>
</dbReference>
<evidence type="ECO:0000256" key="1">
    <source>
        <dbReference type="ARBA" id="ARBA00022679"/>
    </source>
</evidence>
<dbReference type="PANTHER" id="PTHR13947:SF37">
    <property type="entry name" value="LD18367P"/>
    <property type="match status" value="1"/>
</dbReference>
<dbReference type="Proteomes" id="UP000681340">
    <property type="component" value="Unassembled WGS sequence"/>
</dbReference>
<gene>
    <name evidence="3" type="ORF">Aau02nite_92100</name>
</gene>
<organism evidence="3 4">
    <name type="scientific">Actinoplanes auranticolor</name>
    <dbReference type="NCBI Taxonomy" id="47988"/>
    <lineage>
        <taxon>Bacteria</taxon>
        <taxon>Bacillati</taxon>
        <taxon>Actinomycetota</taxon>
        <taxon>Actinomycetes</taxon>
        <taxon>Micromonosporales</taxon>
        <taxon>Micromonosporaceae</taxon>
        <taxon>Actinoplanes</taxon>
    </lineage>
</organism>
<reference evidence="3" key="1">
    <citation type="submission" date="2021-03" db="EMBL/GenBank/DDBJ databases">
        <title>Whole genome shotgun sequence of Actinoplanes auranticolor NBRC 12245.</title>
        <authorList>
            <person name="Komaki H."/>
            <person name="Tamura T."/>
        </authorList>
    </citation>
    <scope>NUCLEOTIDE SEQUENCE</scope>
    <source>
        <strain evidence="3">NBRC 12245</strain>
    </source>
</reference>
<dbReference type="InterPro" id="IPR016181">
    <property type="entry name" value="Acyl_CoA_acyltransferase"/>
</dbReference>
<evidence type="ECO:0000313" key="3">
    <source>
        <dbReference type="EMBL" id="GIM80797.1"/>
    </source>
</evidence>
<proteinExistence type="predicted"/>
<dbReference type="Pfam" id="PF00583">
    <property type="entry name" value="Acetyltransf_1"/>
    <property type="match status" value="1"/>
</dbReference>